<evidence type="ECO:0000259" key="12">
    <source>
        <dbReference type="Pfam" id="PF03900"/>
    </source>
</evidence>
<comment type="pathway">
    <text evidence="2">Porphyrin-containing compound metabolism; protoporphyrin-IX biosynthesis; coproporphyrinogen-III from 5-aminolevulinate: step 2/4.</text>
</comment>
<keyword evidence="6" id="KW-0350">Heme biosynthesis</keyword>
<feature type="region of interest" description="Disordered" evidence="10">
    <location>
        <begin position="1"/>
        <end position="48"/>
    </location>
</feature>
<accession>A0A0N7L9N5</accession>
<dbReference type="NCBIfam" id="TIGR00212">
    <property type="entry name" value="hemC"/>
    <property type="match status" value="1"/>
</dbReference>
<evidence type="ECO:0000259" key="11">
    <source>
        <dbReference type="Pfam" id="PF01379"/>
    </source>
</evidence>
<feature type="region of interest" description="Disordered" evidence="10">
    <location>
        <begin position="144"/>
        <end position="171"/>
    </location>
</feature>
<feature type="region of interest" description="Disordered" evidence="10">
    <location>
        <begin position="452"/>
        <end position="477"/>
    </location>
</feature>
<dbReference type="SUPFAM" id="SSF54782">
    <property type="entry name" value="Porphobilinogen deaminase (hydroxymethylbilane synthase), C-terminal domain"/>
    <property type="match status" value="2"/>
</dbReference>
<dbReference type="Gene3D" id="3.30.160.40">
    <property type="entry name" value="Porphobilinogen deaminase, C-terminal domain"/>
    <property type="match status" value="1"/>
</dbReference>
<sequence>MASSTVYVERHPDEGTAQCPVAHDPAQPLPPGHPPTSSHPASSLKPPTAPGCIFFRTTDDLIVTPPLSRVGSAKLDDLKATANINPLAPGAGQSLDPDTSLVLASRNSQLALVQSSHVSAMLSSHYSHRSPAFVSFTREQATLAGQSSSAKAGSTITPPSTPPSLPSLPTFDAETISTAQSRIAALGIPGPCSFPITSMSTAGDHNQRSPLYVIGGDGKAIWTKELEVALSGGAVDAIVHCLKDVPTALPDGLMLGAILEREDPRDALVVKRGLPYKTLDELPPGSVIGTSSVRRVAQLRRRYPELVFSDVRGNLNTRLSKLDAPNGPYTALVLAAAGLIRLNLTARITAFLSAPVLMYSVGQGALAIEVRTPPPGADPRTNREARILEMIRSISDWRATWRAEAERALLRELEGGCSIPVGVETRFADHAAVEGQRNEGEALRLVAASRGVDVEDTREEEGHTIPPDEITSTSGAPTRPAALERLNTDKIDVATAQAASTSATPAPTPVIKAAEEYYPEDRAAAPAEGAELTLHAIVVSLDGKRSCDYTLTRHCMDVADAQALGRAVAQELAQSRGARAILEEVERHRKLAEAADERRRREGRAQRVAEVAGKAEAAAHEGDVLEGIGEEKQSSDAIDEAEARRKLQEVLEAAKNGNGDRTRSGSLLNGDVPHGLLANETDRRGIPRSDGLPKAWEV</sequence>
<keyword evidence="14" id="KW-1185">Reference proteome</keyword>
<dbReference type="Pfam" id="PF01379">
    <property type="entry name" value="Porphobil_deam"/>
    <property type="match status" value="1"/>
</dbReference>
<evidence type="ECO:0000256" key="8">
    <source>
        <dbReference type="ARBA" id="ARBA00030685"/>
    </source>
</evidence>
<dbReference type="PRINTS" id="PR00151">
    <property type="entry name" value="PORPHBDMNASE"/>
</dbReference>
<dbReference type="InterPro" id="IPR022419">
    <property type="entry name" value="Porphobilin_deaminase_cofac_BS"/>
</dbReference>
<evidence type="ECO:0000256" key="3">
    <source>
        <dbReference type="ARBA" id="ARBA00005638"/>
    </source>
</evidence>
<dbReference type="AlphaFoldDB" id="A0A0N7L9N5"/>
<keyword evidence="7" id="KW-0627">Porphyrin biosynthesis</keyword>
<dbReference type="EC" id="2.5.1.61" evidence="4"/>
<dbReference type="OrthoDB" id="564646at2759"/>
<comment type="similarity">
    <text evidence="3">Belongs to the HMBS family.</text>
</comment>
<evidence type="ECO:0000256" key="6">
    <source>
        <dbReference type="ARBA" id="ARBA00023133"/>
    </source>
</evidence>
<dbReference type="Pfam" id="PF03900">
    <property type="entry name" value="Porphobil_deamC"/>
    <property type="match status" value="1"/>
</dbReference>
<evidence type="ECO:0000256" key="10">
    <source>
        <dbReference type="SAM" id="MobiDB-lite"/>
    </source>
</evidence>
<evidence type="ECO:0000256" key="9">
    <source>
        <dbReference type="ARBA" id="ARBA00033064"/>
    </source>
</evidence>
<dbReference type="PANTHER" id="PTHR11557">
    <property type="entry name" value="PORPHOBILINOGEN DEAMINASE"/>
    <property type="match status" value="1"/>
</dbReference>
<evidence type="ECO:0000256" key="4">
    <source>
        <dbReference type="ARBA" id="ARBA00012655"/>
    </source>
</evidence>
<dbReference type="PROSITE" id="PS00533">
    <property type="entry name" value="PORPHOBILINOGEN_DEAM"/>
    <property type="match status" value="1"/>
</dbReference>
<reference evidence="13 14" key="1">
    <citation type="submission" date="2014-09" db="EMBL/GenBank/DDBJ databases">
        <authorList>
            <person name="Magalhaes I.L.F."/>
            <person name="Oliveira U."/>
            <person name="Santos F.R."/>
            <person name="Vidigal T.H.D.A."/>
            <person name="Brescovit A.D."/>
            <person name="Santos A.J."/>
        </authorList>
    </citation>
    <scope>NUCLEOTIDE SEQUENCE [LARGE SCALE GENOMIC DNA]</scope>
</reference>
<feature type="region of interest" description="Disordered" evidence="10">
    <location>
        <begin position="653"/>
        <end position="698"/>
    </location>
</feature>
<comment type="cofactor">
    <cofactor evidence="1">
        <name>dipyrromethane</name>
        <dbReference type="ChEBI" id="CHEBI:60342"/>
    </cofactor>
</comment>
<dbReference type="GO" id="GO:0004418">
    <property type="term" value="F:hydroxymethylbilane synthase activity"/>
    <property type="evidence" value="ECO:0007669"/>
    <property type="project" value="UniProtKB-EC"/>
</dbReference>
<evidence type="ECO:0000256" key="1">
    <source>
        <dbReference type="ARBA" id="ARBA00001916"/>
    </source>
</evidence>
<dbReference type="InterPro" id="IPR022417">
    <property type="entry name" value="Porphobilin_deaminase_N"/>
</dbReference>
<dbReference type="PANTHER" id="PTHR11557:SF0">
    <property type="entry name" value="PORPHOBILINOGEN DEAMINASE"/>
    <property type="match status" value="1"/>
</dbReference>
<evidence type="ECO:0000256" key="7">
    <source>
        <dbReference type="ARBA" id="ARBA00023244"/>
    </source>
</evidence>
<feature type="domain" description="Porphobilinogen deaminase N-terminal" evidence="11">
    <location>
        <begin position="192"/>
        <end position="372"/>
    </location>
</feature>
<organism evidence="13 14">
    <name type="scientific">Ceraceosorus bombacis</name>
    <dbReference type="NCBI Taxonomy" id="401625"/>
    <lineage>
        <taxon>Eukaryota</taxon>
        <taxon>Fungi</taxon>
        <taxon>Dikarya</taxon>
        <taxon>Basidiomycota</taxon>
        <taxon>Ustilaginomycotina</taxon>
        <taxon>Exobasidiomycetes</taxon>
        <taxon>Ceraceosorales</taxon>
        <taxon>Ceraceosoraceae</taxon>
        <taxon>Ceraceosorus</taxon>
    </lineage>
</organism>
<evidence type="ECO:0000256" key="2">
    <source>
        <dbReference type="ARBA" id="ARBA00004735"/>
    </source>
</evidence>
<dbReference type="InterPro" id="IPR000860">
    <property type="entry name" value="HemC"/>
</dbReference>
<protein>
    <recommendedName>
        <fullName evidence="4">hydroxymethylbilane synthase</fullName>
        <ecNumber evidence="4">2.5.1.61</ecNumber>
    </recommendedName>
    <alternativeName>
        <fullName evidence="9">Hydroxymethylbilane synthase</fullName>
    </alternativeName>
    <alternativeName>
        <fullName evidence="8">Pre-uroporphyrinogen synthase</fullName>
    </alternativeName>
</protein>
<evidence type="ECO:0000313" key="13">
    <source>
        <dbReference type="EMBL" id="CEH14282.1"/>
    </source>
</evidence>
<dbReference type="InterPro" id="IPR036803">
    <property type="entry name" value="Porphobilinogen_deaminase_C_sf"/>
</dbReference>
<evidence type="ECO:0000256" key="5">
    <source>
        <dbReference type="ARBA" id="ARBA00022679"/>
    </source>
</evidence>
<keyword evidence="5" id="KW-0808">Transferase</keyword>
<dbReference type="FunFam" id="3.40.190.10:FF:000005">
    <property type="entry name" value="Porphobilinogen deaminase"/>
    <property type="match status" value="1"/>
</dbReference>
<proteinExistence type="inferred from homology"/>
<feature type="compositionally biased region" description="Basic and acidic residues" evidence="10">
    <location>
        <begin position="452"/>
        <end position="463"/>
    </location>
</feature>
<evidence type="ECO:0000313" key="14">
    <source>
        <dbReference type="Proteomes" id="UP000054845"/>
    </source>
</evidence>
<dbReference type="InterPro" id="IPR022418">
    <property type="entry name" value="Porphobilinogen_deaminase_C"/>
</dbReference>
<dbReference type="UniPathway" id="UPA00251">
    <property type="reaction ID" value="UER00319"/>
</dbReference>
<dbReference type="STRING" id="401625.A0A0N7L9N5"/>
<dbReference type="Proteomes" id="UP000054845">
    <property type="component" value="Unassembled WGS sequence"/>
</dbReference>
<name>A0A0N7L9N5_9BASI</name>
<feature type="domain" description="Porphobilinogen deaminase C-terminal" evidence="12">
    <location>
        <begin position="402"/>
        <end position="428"/>
    </location>
</feature>
<dbReference type="SUPFAM" id="SSF53850">
    <property type="entry name" value="Periplasmic binding protein-like II"/>
    <property type="match status" value="1"/>
</dbReference>
<dbReference type="Gene3D" id="3.40.190.10">
    <property type="entry name" value="Periplasmic binding protein-like II"/>
    <property type="match status" value="2"/>
</dbReference>
<dbReference type="GO" id="GO:0005737">
    <property type="term" value="C:cytoplasm"/>
    <property type="evidence" value="ECO:0007669"/>
    <property type="project" value="TreeGrafter"/>
</dbReference>
<dbReference type="EMBL" id="CCYA01000240">
    <property type="protein sequence ID" value="CEH14282.1"/>
    <property type="molecule type" value="Genomic_DNA"/>
</dbReference>
<dbReference type="GO" id="GO:0006782">
    <property type="term" value="P:protoporphyrinogen IX biosynthetic process"/>
    <property type="evidence" value="ECO:0007669"/>
    <property type="project" value="UniProtKB-UniPathway"/>
</dbReference>